<keyword evidence="1 2" id="KW-0472">Membrane</keyword>
<gene>
    <name evidence="6" type="ORF">SAMN04487995_3849</name>
</gene>
<evidence type="ECO:0000259" key="5">
    <source>
        <dbReference type="Pfam" id="PF07715"/>
    </source>
</evidence>
<dbReference type="NCBIfam" id="TIGR04056">
    <property type="entry name" value="OMP_RagA_SusC"/>
    <property type="match status" value="1"/>
</dbReference>
<dbReference type="Gene3D" id="2.170.130.10">
    <property type="entry name" value="TonB-dependent receptor, plug domain"/>
    <property type="match status" value="1"/>
</dbReference>
<dbReference type="Gene3D" id="2.60.40.1120">
    <property type="entry name" value="Carboxypeptidase-like, regulatory domain"/>
    <property type="match status" value="1"/>
</dbReference>
<proteinExistence type="inferred from homology"/>
<dbReference type="Pfam" id="PF07715">
    <property type="entry name" value="Plug"/>
    <property type="match status" value="1"/>
</dbReference>
<keyword evidence="1" id="KW-0998">Cell outer membrane</keyword>
<dbReference type="InterPro" id="IPR039426">
    <property type="entry name" value="TonB-dep_rcpt-like"/>
</dbReference>
<dbReference type="Proteomes" id="UP000199532">
    <property type="component" value="Unassembled WGS sequence"/>
</dbReference>
<dbReference type="RefSeq" id="WP_229209684.1">
    <property type="nucleotide sequence ID" value="NZ_FNXY01000006.1"/>
</dbReference>
<dbReference type="GO" id="GO:0009279">
    <property type="term" value="C:cell outer membrane"/>
    <property type="evidence" value="ECO:0007669"/>
    <property type="project" value="UniProtKB-SubCell"/>
</dbReference>
<keyword evidence="7" id="KW-1185">Reference proteome</keyword>
<dbReference type="EMBL" id="FNXY01000006">
    <property type="protein sequence ID" value="SEJ26547.1"/>
    <property type="molecule type" value="Genomic_DNA"/>
</dbReference>
<reference evidence="6 7" key="1">
    <citation type="submission" date="2016-10" db="EMBL/GenBank/DDBJ databases">
        <authorList>
            <person name="de Groot N.N."/>
        </authorList>
    </citation>
    <scope>NUCLEOTIDE SEQUENCE [LARGE SCALE GENOMIC DNA]</scope>
    <source>
        <strain evidence="6 7">DSM 19938</strain>
    </source>
</reference>
<dbReference type="InterPro" id="IPR000531">
    <property type="entry name" value="Beta-barrel_TonB"/>
</dbReference>
<keyword evidence="1 3" id="KW-0812">Transmembrane</keyword>
<keyword evidence="1" id="KW-1134">Transmembrane beta strand</keyword>
<dbReference type="InterPro" id="IPR023996">
    <property type="entry name" value="TonB-dep_OMP_SusC/RagA"/>
</dbReference>
<dbReference type="InterPro" id="IPR008969">
    <property type="entry name" value="CarboxyPept-like_regulatory"/>
</dbReference>
<dbReference type="NCBIfam" id="TIGR04057">
    <property type="entry name" value="SusC_RagA_signa"/>
    <property type="match status" value="1"/>
</dbReference>
<feature type="domain" description="TonB-dependent receptor-like beta-barrel" evidence="4">
    <location>
        <begin position="446"/>
        <end position="1021"/>
    </location>
</feature>
<evidence type="ECO:0000259" key="4">
    <source>
        <dbReference type="Pfam" id="PF00593"/>
    </source>
</evidence>
<dbReference type="PROSITE" id="PS52016">
    <property type="entry name" value="TONB_DEPENDENT_REC_3"/>
    <property type="match status" value="1"/>
</dbReference>
<dbReference type="FunFam" id="2.170.130.10:FF:000003">
    <property type="entry name" value="SusC/RagA family TonB-linked outer membrane protein"/>
    <property type="match status" value="1"/>
</dbReference>
<evidence type="ECO:0000256" key="3">
    <source>
        <dbReference type="SAM" id="Phobius"/>
    </source>
</evidence>
<dbReference type="InterPro" id="IPR023997">
    <property type="entry name" value="TonB-dep_OMP_SusC/RagA_CS"/>
</dbReference>
<keyword evidence="3" id="KW-1133">Transmembrane helix</keyword>
<accession>A0A1H6XIM4</accession>
<dbReference type="Pfam" id="PF13715">
    <property type="entry name" value="CarbopepD_reg_2"/>
    <property type="match status" value="1"/>
</dbReference>
<keyword evidence="1" id="KW-0813">Transport</keyword>
<evidence type="ECO:0000313" key="7">
    <source>
        <dbReference type="Proteomes" id="UP000199532"/>
    </source>
</evidence>
<evidence type="ECO:0000256" key="2">
    <source>
        <dbReference type="RuleBase" id="RU003357"/>
    </source>
</evidence>
<protein>
    <submittedName>
        <fullName evidence="6">TonB-linked outer membrane protein, SusC/RagA family</fullName>
    </submittedName>
</protein>
<dbReference type="SUPFAM" id="SSF56935">
    <property type="entry name" value="Porins"/>
    <property type="match status" value="1"/>
</dbReference>
<dbReference type="AlphaFoldDB" id="A0A1H6XIM4"/>
<comment type="subcellular location">
    <subcellularLocation>
        <location evidence="1">Cell outer membrane</location>
        <topology evidence="1">Multi-pass membrane protein</topology>
    </subcellularLocation>
</comment>
<feature type="transmembrane region" description="Helical" evidence="3">
    <location>
        <begin position="43"/>
        <end position="61"/>
    </location>
</feature>
<dbReference type="InterPro" id="IPR037066">
    <property type="entry name" value="Plug_dom_sf"/>
</dbReference>
<feature type="domain" description="TonB-dependent receptor plug" evidence="5">
    <location>
        <begin position="152"/>
        <end position="258"/>
    </location>
</feature>
<organism evidence="6 7">
    <name type="scientific">Dyadobacter koreensis</name>
    <dbReference type="NCBI Taxonomy" id="408657"/>
    <lineage>
        <taxon>Bacteria</taxon>
        <taxon>Pseudomonadati</taxon>
        <taxon>Bacteroidota</taxon>
        <taxon>Cytophagia</taxon>
        <taxon>Cytophagales</taxon>
        <taxon>Spirosomataceae</taxon>
        <taxon>Dyadobacter</taxon>
    </lineage>
</organism>
<dbReference type="STRING" id="408657.SAMN04487995_3849"/>
<dbReference type="Pfam" id="PF00593">
    <property type="entry name" value="TonB_dep_Rec_b-barrel"/>
    <property type="match status" value="1"/>
</dbReference>
<keyword evidence="2" id="KW-0798">TonB box</keyword>
<evidence type="ECO:0000313" key="6">
    <source>
        <dbReference type="EMBL" id="SEJ26547.1"/>
    </source>
</evidence>
<dbReference type="InterPro" id="IPR012910">
    <property type="entry name" value="Plug_dom"/>
</dbReference>
<dbReference type="SUPFAM" id="SSF49464">
    <property type="entry name" value="Carboxypeptidase regulatory domain-like"/>
    <property type="match status" value="1"/>
</dbReference>
<name>A0A1H6XIM4_9BACT</name>
<sequence>MNQIYKLNMRTDRDRHSAGRLFVQEGKHLFRAACFNRTSSKPFLLMITVLIMTSQMLLAQGRRISGTVLDNGGTALPGASVQLKGINTGTITDASGKYSIEASSDAILVFSYIGYVKQEVLVGSKATIDISLVSEASALSEVVVVGYGTRTKANLTGSVTTVSGKELTERPVPNVQNLLQGRVSGLDVTQSTGEPGRDDASYQLRGFGSFGASNGPLILVDGIIGTIKNLSPQDIESVTVLKDAASASIYGARAANGVILVTTKKGKAGSSEIEYSGSYGLSQATRKPELITNSAQYMEMYNSARARSGQTPLYTQAQIDLYKNNPNSSQYPNFDWLDYVLDKGPIKNHHLGFSGGSEKTLYNVSFNYLDQNSITKGYIYKRYNGLIDLSSQVHKRVRVGTNLNLSFQDAKAPWLVNDDLLLLAYASAPTFMPFLPDGSGRVANRDFATNGSGNRSVEEVYATGGQFTKTYNINAQAFAEIEILKGLKWLNKVGVTFLSSQLKNRQFASPSYAYQPDATGAYVQVANGNPTFSGLRQEEGRAVTKTFFSTLNYTKQFGQDHNLGLLAGFEQQNNLTENMIGQRYDFPNNTLMVLDGSGATNQVTGGTASEWALRSTFGRATYDYKGKYFVEGNIRHDGSSRFGPDYRYGTFGGGSAGWRMSEEGFIKNSLSWVDNLKLRASYGVLGNQELGNTLVNGTSINGTYPYQDVLSLTAYPYTTLASGAQLTRLVTKDLRWEKTSMLDFGLDLDIFKGLFGATIDWYKRNTSDILSTRADLPSSVGLLAPIVNAGAMQNKGLEIELRHRKNFGDFNYGASVLFHKYNNKVTKLLAPTLGTIEVGQPYNNFFVHEWIGIFQSQAEIDASPKQPSSGTLKPGDLKIKDVDGNGTVGPEDRVRISRLPNYNYSFSLNAGWKGFSLTAFFQGVQGVKAQVGGWGYEPFQQNSAPPKRFLDAWSPTNPSNTVPATYVTGYAGVAGYTSTYFIQDASYLRLKNLYLSYAFNQKILSKIRSKGLTIYISGDNLVTWTKYEGNDPERASAGNPTNGTSTRFAQFPQLKIYTAGLSIKF</sequence>
<comment type="similarity">
    <text evidence="1 2">Belongs to the TonB-dependent receptor family.</text>
</comment>
<evidence type="ECO:0000256" key="1">
    <source>
        <dbReference type="PROSITE-ProRule" id="PRU01360"/>
    </source>
</evidence>